<dbReference type="Proteomes" id="UP000433483">
    <property type="component" value="Unassembled WGS sequence"/>
</dbReference>
<evidence type="ECO:0000313" key="25">
    <source>
        <dbReference type="Proteomes" id="UP000476176"/>
    </source>
</evidence>
<evidence type="ECO:0000313" key="12">
    <source>
        <dbReference type="EMBL" id="KAE9114520.1"/>
    </source>
</evidence>
<gene>
    <name evidence="17" type="ORF">PF001_g27265</name>
    <name evidence="16" type="ORF">PF002_g28458</name>
    <name evidence="15" type="ORF">PF004_g26772</name>
    <name evidence="14" type="ORF">PF005_g27897</name>
    <name evidence="11" type="ORF">PF006_g27266</name>
    <name evidence="12" type="ORF">PF007_g10349</name>
    <name evidence="9" type="ORF">PF009_g28418</name>
    <name evidence="13" type="ORF">PF010_g9560</name>
    <name evidence="10" type="ORF">PF011_g8979</name>
</gene>
<feature type="domain" description="Homologous-pairing protein 2 winged helix" evidence="8">
    <location>
        <begin position="126"/>
        <end position="187"/>
    </location>
</feature>
<dbReference type="GO" id="GO:0007129">
    <property type="term" value="P:homologous chromosome pairing at meiosis"/>
    <property type="evidence" value="ECO:0007669"/>
    <property type="project" value="TreeGrafter"/>
</dbReference>
<evidence type="ECO:0000256" key="3">
    <source>
        <dbReference type="ARBA" id="ARBA00023172"/>
    </source>
</evidence>
<evidence type="ECO:0000256" key="2">
    <source>
        <dbReference type="ARBA" id="ARBA00007922"/>
    </source>
</evidence>
<evidence type="ECO:0000256" key="1">
    <source>
        <dbReference type="ARBA" id="ARBA00004123"/>
    </source>
</evidence>
<keyword evidence="3" id="KW-0233">DNA recombination</keyword>
<proteinExistence type="inferred from homology"/>
<dbReference type="GO" id="GO:0120231">
    <property type="term" value="C:DNA recombinase auxiliary factor complex"/>
    <property type="evidence" value="ECO:0007669"/>
    <property type="project" value="TreeGrafter"/>
</dbReference>
<dbReference type="Proteomes" id="UP000476176">
    <property type="component" value="Unassembled WGS sequence"/>
</dbReference>
<dbReference type="EMBL" id="QXGD01003506">
    <property type="protein sequence ID" value="KAE9176982.1"/>
    <property type="molecule type" value="Genomic_DNA"/>
</dbReference>
<organism evidence="9 18">
    <name type="scientific">Phytophthora fragariae</name>
    <dbReference type="NCBI Taxonomy" id="53985"/>
    <lineage>
        <taxon>Eukaryota</taxon>
        <taxon>Sar</taxon>
        <taxon>Stramenopiles</taxon>
        <taxon>Oomycota</taxon>
        <taxon>Peronosporomycetes</taxon>
        <taxon>Peronosporales</taxon>
        <taxon>Peronosporaceae</taxon>
        <taxon>Phytophthora</taxon>
    </lineage>
</organism>
<dbReference type="Proteomes" id="UP000488956">
    <property type="component" value="Unassembled WGS sequence"/>
</dbReference>
<evidence type="ECO:0000313" key="9">
    <source>
        <dbReference type="EMBL" id="KAE8921298.1"/>
    </source>
</evidence>
<evidence type="ECO:0000256" key="5">
    <source>
        <dbReference type="ARBA" id="ARBA00023254"/>
    </source>
</evidence>
<dbReference type="GO" id="GO:0000709">
    <property type="term" value="P:meiotic joint molecule formation"/>
    <property type="evidence" value="ECO:0007669"/>
    <property type="project" value="TreeGrafter"/>
</dbReference>
<feature type="compositionally biased region" description="Low complexity" evidence="7">
    <location>
        <begin position="68"/>
        <end position="93"/>
    </location>
</feature>
<dbReference type="InterPro" id="IPR010776">
    <property type="entry name" value="Hop2_WH_dom"/>
</dbReference>
<evidence type="ECO:0000313" key="20">
    <source>
        <dbReference type="Proteomes" id="UP000437068"/>
    </source>
</evidence>
<dbReference type="EMBL" id="QXGE01003655">
    <property type="protein sequence ID" value="KAE9273980.1"/>
    <property type="molecule type" value="Genomic_DNA"/>
</dbReference>
<dbReference type="EMBL" id="QXFX01000460">
    <property type="protein sequence ID" value="KAE9114874.1"/>
    <property type="molecule type" value="Genomic_DNA"/>
</dbReference>
<dbReference type="Proteomes" id="UP000440367">
    <property type="component" value="Unassembled WGS sequence"/>
</dbReference>
<dbReference type="EMBL" id="QXFZ01000486">
    <property type="protein sequence ID" value="KAE9114520.1"/>
    <property type="molecule type" value="Genomic_DNA"/>
</dbReference>
<dbReference type="EMBL" id="QXGF01003560">
    <property type="protein sequence ID" value="KAE8921298.1"/>
    <property type="molecule type" value="Genomic_DNA"/>
</dbReference>
<comment type="subcellular location">
    <subcellularLocation>
        <location evidence="1">Nucleus</location>
    </subcellularLocation>
</comment>
<protein>
    <recommendedName>
        <fullName evidence="8">Homologous-pairing protein 2 winged helix domain-containing protein</fullName>
    </recommendedName>
</protein>
<feature type="compositionally biased region" description="Acidic residues" evidence="7">
    <location>
        <begin position="1"/>
        <end position="50"/>
    </location>
</feature>
<keyword evidence="5" id="KW-0469">Meiosis</keyword>
<keyword evidence="19" id="KW-1185">Reference proteome</keyword>
<evidence type="ECO:0000313" key="13">
    <source>
        <dbReference type="EMBL" id="KAE9114874.1"/>
    </source>
</evidence>
<dbReference type="Proteomes" id="UP000440732">
    <property type="component" value="Unassembled WGS sequence"/>
</dbReference>
<dbReference type="EMBL" id="QXFW01000436">
    <property type="protein sequence ID" value="KAE9012286.1"/>
    <property type="molecule type" value="Genomic_DNA"/>
</dbReference>
<dbReference type="GO" id="GO:0003690">
    <property type="term" value="F:double-stranded DNA binding"/>
    <property type="evidence" value="ECO:0007669"/>
    <property type="project" value="TreeGrafter"/>
</dbReference>
<dbReference type="Proteomes" id="UP000441208">
    <property type="component" value="Unassembled WGS sequence"/>
</dbReference>
<accession>A0A6A3DU84</accession>
<reference evidence="18 19" key="1">
    <citation type="submission" date="2018-08" db="EMBL/GenBank/DDBJ databases">
        <title>Genomic investigation of the strawberry pathogen Phytophthora fragariae indicates pathogenicity is determined by transcriptional variation in three key races.</title>
        <authorList>
            <person name="Adams T.M."/>
            <person name="Armitage A.D."/>
            <person name="Sobczyk M.K."/>
            <person name="Bates H.J."/>
            <person name="Dunwell J.M."/>
            <person name="Nellist C.F."/>
            <person name="Harrison R.J."/>
        </authorList>
    </citation>
    <scope>NUCLEOTIDE SEQUENCE [LARGE SCALE GENOMIC DNA]</scope>
    <source>
        <strain evidence="17 20">A4</strain>
        <strain evidence="16 21">BC-1</strain>
        <strain evidence="15 25">BC-23</strain>
        <strain evidence="14 19">NOV-27</strain>
        <strain evidence="11 22">NOV-5</strain>
        <strain evidence="12 23">NOV-71</strain>
        <strain evidence="9 18">NOV-9</strain>
        <strain evidence="13 26">ONT-3</strain>
        <strain evidence="10 24">SCRP245</strain>
    </source>
</reference>
<dbReference type="Pfam" id="PF07106">
    <property type="entry name" value="WHD_TBPIP"/>
    <property type="match status" value="1"/>
</dbReference>
<evidence type="ECO:0000313" key="23">
    <source>
        <dbReference type="Proteomes" id="UP000441208"/>
    </source>
</evidence>
<keyword evidence="6" id="KW-0175">Coiled coil</keyword>
<dbReference type="PANTHER" id="PTHR15938:SF0">
    <property type="entry name" value="HOMOLOGOUS-PAIRING PROTEIN 2 HOMOLOG"/>
    <property type="match status" value="1"/>
</dbReference>
<evidence type="ECO:0000313" key="24">
    <source>
        <dbReference type="Proteomes" id="UP000460718"/>
    </source>
</evidence>
<dbReference type="EMBL" id="QXGA01003663">
    <property type="protein sequence ID" value="KAE9080701.1"/>
    <property type="molecule type" value="Genomic_DNA"/>
</dbReference>
<keyword evidence="4" id="KW-0539">Nucleus</keyword>
<evidence type="ECO:0000313" key="14">
    <source>
        <dbReference type="EMBL" id="KAE9169602.1"/>
    </source>
</evidence>
<dbReference type="GO" id="GO:0010774">
    <property type="term" value="P:meiotic strand invasion involved in reciprocal meiotic recombination"/>
    <property type="evidence" value="ECO:0007669"/>
    <property type="project" value="TreeGrafter"/>
</dbReference>
<dbReference type="GO" id="GO:0000794">
    <property type="term" value="C:condensed nuclear chromosome"/>
    <property type="evidence" value="ECO:0007669"/>
    <property type="project" value="TreeGrafter"/>
</dbReference>
<evidence type="ECO:0000313" key="11">
    <source>
        <dbReference type="EMBL" id="KAE9080701.1"/>
    </source>
</evidence>
<feature type="coiled-coil region" evidence="6">
    <location>
        <begin position="206"/>
        <end position="263"/>
    </location>
</feature>
<feature type="region of interest" description="Disordered" evidence="7">
    <location>
        <begin position="1"/>
        <end position="125"/>
    </location>
</feature>
<evidence type="ECO:0000313" key="18">
    <source>
        <dbReference type="Proteomes" id="UP000429523"/>
    </source>
</evidence>
<dbReference type="PANTHER" id="PTHR15938">
    <property type="entry name" value="TBP-1 INTERACTING PROTEIN"/>
    <property type="match status" value="1"/>
</dbReference>
<evidence type="ECO:0000256" key="4">
    <source>
        <dbReference type="ARBA" id="ARBA00023242"/>
    </source>
</evidence>
<evidence type="ECO:0000259" key="8">
    <source>
        <dbReference type="Pfam" id="PF07106"/>
    </source>
</evidence>
<dbReference type="Proteomes" id="UP000429523">
    <property type="component" value="Unassembled WGS sequence"/>
</dbReference>
<dbReference type="AlphaFoldDB" id="A0A6A3DU84"/>
<evidence type="ECO:0000313" key="26">
    <source>
        <dbReference type="Proteomes" id="UP000488956"/>
    </source>
</evidence>
<name>A0A6A3DU84_9STRA</name>
<feature type="compositionally biased region" description="Low complexity" evidence="7">
    <location>
        <begin position="101"/>
        <end position="115"/>
    </location>
</feature>
<feature type="compositionally biased region" description="Basic residues" evidence="7">
    <location>
        <begin position="54"/>
        <end position="67"/>
    </location>
</feature>
<sequence length="332" mass="36082">MSDFDDEDFSLGEDDSEDDFAPEDAAAEEEEDDEDEEDFAEESDASDLEELPPKPKKARVSPKKSSPKRTPSPATTPKPSAAPAKKTTTPKTADGIKPTKAKAPAAANASKKSPAAPKPKPMKADEAEAAVLDYMRKTNRPYSLLNVFENMHRAIAKPSLTKLLDNLVAKEELVSKTYGKAKIYYMNQSNLPVPSEEERLALEEQIKVVTADCAASEQELKSAEATLAGITSQISDADLDAALKQLDEEAAELEKKVETLDQPGRAPVSPGRKNALKRKFTKYRTAWVARKRIAMDGVNQIADGMEKKPKAVIDLVGVETDADAGIKELPTI</sequence>
<dbReference type="Proteomes" id="UP000460718">
    <property type="component" value="Unassembled WGS sequence"/>
</dbReference>
<evidence type="ECO:0000313" key="19">
    <source>
        <dbReference type="Proteomes" id="UP000433483"/>
    </source>
</evidence>
<evidence type="ECO:0000256" key="6">
    <source>
        <dbReference type="SAM" id="Coils"/>
    </source>
</evidence>
<dbReference type="Gene3D" id="1.10.10.10">
    <property type="entry name" value="Winged helix-like DNA-binding domain superfamily/Winged helix DNA-binding domain"/>
    <property type="match status" value="1"/>
</dbReference>
<dbReference type="Proteomes" id="UP000437068">
    <property type="component" value="Unassembled WGS sequence"/>
</dbReference>
<evidence type="ECO:0000313" key="21">
    <source>
        <dbReference type="Proteomes" id="UP000440367"/>
    </source>
</evidence>
<dbReference type="InterPro" id="IPR036388">
    <property type="entry name" value="WH-like_DNA-bd_sf"/>
</dbReference>
<comment type="caution">
    <text evidence="9">The sequence shown here is derived from an EMBL/GenBank/DDBJ whole genome shotgun (WGS) entry which is preliminary data.</text>
</comment>
<evidence type="ECO:0000256" key="7">
    <source>
        <dbReference type="SAM" id="MobiDB-lite"/>
    </source>
</evidence>
<evidence type="ECO:0000313" key="16">
    <source>
        <dbReference type="EMBL" id="KAE9176982.1"/>
    </source>
</evidence>
<dbReference type="OrthoDB" id="272266at2759"/>
<evidence type="ECO:0000313" key="15">
    <source>
        <dbReference type="EMBL" id="KAE9174048.1"/>
    </source>
</evidence>
<evidence type="ECO:0000313" key="10">
    <source>
        <dbReference type="EMBL" id="KAE9012286.1"/>
    </source>
</evidence>
<dbReference type="EMBL" id="QXGC01003655">
    <property type="protein sequence ID" value="KAE9174048.1"/>
    <property type="molecule type" value="Genomic_DNA"/>
</dbReference>
<evidence type="ECO:0000313" key="17">
    <source>
        <dbReference type="EMBL" id="KAE9273980.1"/>
    </source>
</evidence>
<dbReference type="GO" id="GO:0120230">
    <property type="term" value="F:recombinase activator activity"/>
    <property type="evidence" value="ECO:0007669"/>
    <property type="project" value="TreeGrafter"/>
</dbReference>
<evidence type="ECO:0000313" key="22">
    <source>
        <dbReference type="Proteomes" id="UP000440732"/>
    </source>
</evidence>
<comment type="similarity">
    <text evidence="2">Belongs to the HOP2 family.</text>
</comment>
<dbReference type="EMBL" id="QXGB01003656">
    <property type="protein sequence ID" value="KAE9169602.1"/>
    <property type="molecule type" value="Genomic_DNA"/>
</dbReference>